<dbReference type="EMBL" id="JAPUUL010000373">
    <property type="protein sequence ID" value="KAJ8131023.1"/>
    <property type="molecule type" value="Genomic_DNA"/>
</dbReference>
<evidence type="ECO:0000313" key="1">
    <source>
        <dbReference type="EMBL" id="KAJ8131023.1"/>
    </source>
</evidence>
<proteinExistence type="predicted"/>
<name>A0ACC2JUT7_9PEZI</name>
<organism evidence="1 2">
    <name type="scientific">Lasiodiplodia mahajangana</name>
    <dbReference type="NCBI Taxonomy" id="1108764"/>
    <lineage>
        <taxon>Eukaryota</taxon>
        <taxon>Fungi</taxon>
        <taxon>Dikarya</taxon>
        <taxon>Ascomycota</taxon>
        <taxon>Pezizomycotina</taxon>
        <taxon>Dothideomycetes</taxon>
        <taxon>Dothideomycetes incertae sedis</taxon>
        <taxon>Botryosphaeriales</taxon>
        <taxon>Botryosphaeriaceae</taxon>
        <taxon>Lasiodiplodia</taxon>
    </lineage>
</organism>
<comment type="caution">
    <text evidence="1">The sequence shown here is derived from an EMBL/GenBank/DDBJ whole genome shotgun (WGS) entry which is preliminary data.</text>
</comment>
<gene>
    <name evidence="1" type="ORF">O1611_g2602</name>
</gene>
<dbReference type="Proteomes" id="UP001153332">
    <property type="component" value="Unassembled WGS sequence"/>
</dbReference>
<evidence type="ECO:0000313" key="2">
    <source>
        <dbReference type="Proteomes" id="UP001153332"/>
    </source>
</evidence>
<accession>A0ACC2JUT7</accession>
<keyword evidence="2" id="KW-1185">Reference proteome</keyword>
<sequence length="735" mass="80943">MSSPPWNYIAKLVCIGDSGCGKSSLTIRLCEGRFSPQHDVTIGVEFGSRIVPVGPPHSKTTSNPFSSSPQSKDLSSTTPSSPADAKRTTADEEQKHMKLSLWDTAGQEIYKSVTRSYFRGASGALLVFDITRRATFVHATDWLNDLRAIAEPDIVVILVGNKLDCVQSEAKSGSNTSGNSDKREVTFAEAQEWAQKNGVLQYVETSAKSGENVEAPSCALLSAFSRTSTLANTTSTIDGWMSWPHYPKALELGWDNETLAAVDAILKRPWFSRLWVIQEALLSNRHSIFQCGSDKILWNDFRGAVDILRFKTVPLSTLQNSLAILGDTIQDISVYQPAKLLRLASARECSDLRDKVYGVLSITPPGFKARVQVNYALPVADVYRNAFSSMLDHSCRLDALLHTSRWLGKTLPSWLPDWSRKPDNDTSPLGGGASNGSEINPAAVATSHNEDESGVDTRPFCFCLTRGANKNTFPESWFPTSEQWKTEFIDAIFGDEVTEAKARLPERLEVSVTLSRTVLTKSVAAMENGFIGLVNPSAQEGDMVVNVLGCAMPLILRQAPNSVDPDFEIVGEAFVPGTMHGELLLGPMPSIFSINYVMDKSYVTPWFVNSITGERQKDDPRLGSDPEGWERLLLERTRDDPYNPVQFRNKKNGRGGELGSQIDSRDAGSKRSGTGELQAWSTYGRYEWQNGGPAEWRAVRGGRAEPPHRHAESADPCEPSLQYRQSVTLYASETL</sequence>
<reference evidence="1" key="1">
    <citation type="submission" date="2022-12" db="EMBL/GenBank/DDBJ databases">
        <title>Genome Sequence of Lasiodiplodia mahajangana.</title>
        <authorList>
            <person name="Buettner E."/>
        </authorList>
    </citation>
    <scope>NUCLEOTIDE SEQUENCE</scope>
    <source>
        <strain evidence="1">VT137</strain>
    </source>
</reference>
<protein>
    <submittedName>
        <fullName evidence="1">Uncharacterized protein</fullName>
    </submittedName>
</protein>